<organism evidence="5 6">
    <name type="scientific">Paenibacillus spongiae</name>
    <dbReference type="NCBI Taxonomy" id="2909671"/>
    <lineage>
        <taxon>Bacteria</taxon>
        <taxon>Bacillati</taxon>
        <taxon>Bacillota</taxon>
        <taxon>Bacilli</taxon>
        <taxon>Bacillales</taxon>
        <taxon>Paenibacillaceae</taxon>
        <taxon>Paenibacillus</taxon>
    </lineage>
</organism>
<proteinExistence type="inferred from homology"/>
<dbReference type="Pfam" id="PF01547">
    <property type="entry name" value="SBP_bac_1"/>
    <property type="match status" value="1"/>
</dbReference>
<dbReference type="PANTHER" id="PTHR43649">
    <property type="entry name" value="ARABINOSE-BINDING PROTEIN-RELATED"/>
    <property type="match status" value="1"/>
</dbReference>
<comment type="subcellular location">
    <subcellularLocation>
        <location evidence="1">Cell envelope</location>
    </subcellularLocation>
</comment>
<dbReference type="InterPro" id="IPR050490">
    <property type="entry name" value="Bact_solute-bd_prot1"/>
</dbReference>
<dbReference type="InterPro" id="IPR006059">
    <property type="entry name" value="SBP"/>
</dbReference>
<evidence type="ECO:0000256" key="4">
    <source>
        <dbReference type="ARBA" id="ARBA00022729"/>
    </source>
</evidence>
<evidence type="ECO:0000256" key="2">
    <source>
        <dbReference type="ARBA" id="ARBA00008520"/>
    </source>
</evidence>
<keyword evidence="4" id="KW-0732">Signal</keyword>
<evidence type="ECO:0000313" key="5">
    <source>
        <dbReference type="EMBL" id="UVI27454.1"/>
    </source>
</evidence>
<reference evidence="5" key="1">
    <citation type="submission" date="2022-01" db="EMBL/GenBank/DDBJ databases">
        <title>Paenibacillus spongiae sp. nov., isolated from marine sponge.</title>
        <authorList>
            <person name="Li Z."/>
            <person name="Zhang M."/>
        </authorList>
    </citation>
    <scope>NUCLEOTIDE SEQUENCE</scope>
    <source>
        <strain evidence="5">PHS-Z3</strain>
    </source>
</reference>
<dbReference type="RefSeq" id="WP_258383542.1">
    <property type="nucleotide sequence ID" value="NZ_CP091430.1"/>
</dbReference>
<dbReference type="SUPFAM" id="SSF53850">
    <property type="entry name" value="Periplasmic binding protein-like II"/>
    <property type="match status" value="1"/>
</dbReference>
<keyword evidence="3" id="KW-0813">Transport</keyword>
<dbReference type="EMBL" id="CP091430">
    <property type="protein sequence ID" value="UVI27454.1"/>
    <property type="molecule type" value="Genomic_DNA"/>
</dbReference>
<evidence type="ECO:0000256" key="1">
    <source>
        <dbReference type="ARBA" id="ARBA00004196"/>
    </source>
</evidence>
<sequence>MKREKRLFKPIKLAILLTIAVVMSVGCSSIGSEPEEAEQTIKVLYYDEASFYSQYGTIFSALYPNINIEVISTSVIPYEEGKDMDKPVMELIANEKPDVLFLGTNQYKQLAGEGNLYDLDTLIAESKYDLTGIAPGVVDYIKSLSGGKLYGMAPSYYGKAVYYNKDLFTKHNIPFPEDRMSWESLIQLAERFPAHEGSEDRTYGLKAMYSKNLLSLGKEMGIAQGLSFVNGTSKQLTVNTDAWKTVFASALKAVQSKSLYWEEEQAPAMVSYEDYLLRDPFISGKVAMVIEGYPFINNIKRSQAAHKEKVVQNWDAVTAPVDPLNPDVRSNDSIFELFAINASTTNPEAAWKFVGYVTGDEYARANAKSAYTNPIRMKYINDNEGHNLQAFYAIKPVISLFDQEMSKMPKDFHRKLSDHMQPELKKAADGDQSVSDSLDTIQTSGQLLLE</sequence>
<gene>
    <name evidence="5" type="ORF">L1F29_18460</name>
</gene>
<dbReference type="Proteomes" id="UP001057877">
    <property type="component" value="Chromosome"/>
</dbReference>
<evidence type="ECO:0000256" key="3">
    <source>
        <dbReference type="ARBA" id="ARBA00022448"/>
    </source>
</evidence>
<protein>
    <submittedName>
        <fullName evidence="5">Extracellular solute-binding protein</fullName>
    </submittedName>
</protein>
<dbReference type="Gene3D" id="3.40.190.10">
    <property type="entry name" value="Periplasmic binding protein-like II"/>
    <property type="match status" value="1"/>
</dbReference>
<dbReference type="PANTHER" id="PTHR43649:SF31">
    <property type="entry name" value="SN-GLYCEROL-3-PHOSPHATE-BINDING PERIPLASMIC PROTEIN UGPB"/>
    <property type="match status" value="1"/>
</dbReference>
<dbReference type="PROSITE" id="PS51257">
    <property type="entry name" value="PROKAR_LIPOPROTEIN"/>
    <property type="match status" value="1"/>
</dbReference>
<evidence type="ECO:0000313" key="6">
    <source>
        <dbReference type="Proteomes" id="UP001057877"/>
    </source>
</evidence>
<keyword evidence="6" id="KW-1185">Reference proteome</keyword>
<accession>A0ABY5S1C5</accession>
<name>A0ABY5S1C5_9BACL</name>
<comment type="similarity">
    <text evidence="2">Belongs to the bacterial solute-binding protein 1 family.</text>
</comment>